<dbReference type="OrthoDB" id="5954035at2759"/>
<dbReference type="EMBL" id="NMUH01000029">
    <property type="protein sequence ID" value="MQL69111.1"/>
    <property type="molecule type" value="Genomic_DNA"/>
</dbReference>
<feature type="transmembrane region" description="Helical" evidence="1">
    <location>
        <begin position="135"/>
        <end position="156"/>
    </location>
</feature>
<feature type="transmembrane region" description="Helical" evidence="1">
    <location>
        <begin position="176"/>
        <end position="192"/>
    </location>
</feature>
<organism evidence="3 4">
    <name type="scientific">Colocasia esculenta</name>
    <name type="common">Wild taro</name>
    <name type="synonym">Arum esculentum</name>
    <dbReference type="NCBI Taxonomy" id="4460"/>
    <lineage>
        <taxon>Eukaryota</taxon>
        <taxon>Viridiplantae</taxon>
        <taxon>Streptophyta</taxon>
        <taxon>Embryophyta</taxon>
        <taxon>Tracheophyta</taxon>
        <taxon>Spermatophyta</taxon>
        <taxon>Magnoliopsida</taxon>
        <taxon>Liliopsida</taxon>
        <taxon>Araceae</taxon>
        <taxon>Aroideae</taxon>
        <taxon>Colocasieae</taxon>
        <taxon>Colocasia</taxon>
    </lineage>
</organism>
<gene>
    <name evidence="3" type="ORF">Taro_001426</name>
</gene>
<sequence length="204" mass="22281">VRLFLKGFIGGTMLVLYVHSVNALLGYACLGSRPVLPSSSNHTALLLKTYGLMLVQTLKGVTTATFIAMVEELLFRSWLPEEITVDLGYYPSIIISGILFSLLQRSFASIPAFLFLSLALFGAKQRGDGTLFLPIGIRTGIITTNFVVQTGGFLYYKSATPFWLASIHPSRPFDGIVGLGINILIAVLLFPRRPTPEKGTPRSK</sequence>
<name>A0A843TEI6_COLES</name>
<feature type="transmembrane region" description="Helical" evidence="1">
    <location>
        <begin position="90"/>
        <end position="123"/>
    </location>
</feature>
<evidence type="ECO:0000256" key="1">
    <source>
        <dbReference type="SAM" id="Phobius"/>
    </source>
</evidence>
<reference evidence="3" key="1">
    <citation type="submission" date="2017-07" db="EMBL/GenBank/DDBJ databases">
        <title>Taro Niue Genome Assembly and Annotation.</title>
        <authorList>
            <person name="Atibalentja N."/>
            <person name="Keating K."/>
            <person name="Fields C.J."/>
        </authorList>
    </citation>
    <scope>NUCLEOTIDE SEQUENCE</scope>
    <source>
        <strain evidence="3">Niue_2</strain>
        <tissue evidence="3">Leaf</tissue>
    </source>
</reference>
<protein>
    <recommendedName>
        <fullName evidence="2">CAAX prenyl protease 2/Lysostaphin resistance protein A-like domain-containing protein</fullName>
    </recommendedName>
</protein>
<feature type="transmembrane region" description="Helical" evidence="1">
    <location>
        <begin position="12"/>
        <end position="30"/>
    </location>
</feature>
<dbReference type="PANTHER" id="PTHR43592">
    <property type="entry name" value="CAAX AMINO TERMINAL PROTEASE"/>
    <property type="match status" value="1"/>
</dbReference>
<keyword evidence="4" id="KW-1185">Reference proteome</keyword>
<dbReference type="AlphaFoldDB" id="A0A843TEI6"/>
<dbReference type="PANTHER" id="PTHR43592:SF20">
    <property type="entry name" value="ALPHA_BETA-HYDROLASES SUPERFAMILY PROTEIN"/>
    <property type="match status" value="1"/>
</dbReference>
<evidence type="ECO:0000313" key="4">
    <source>
        <dbReference type="Proteomes" id="UP000652761"/>
    </source>
</evidence>
<keyword evidence="1" id="KW-0472">Membrane</keyword>
<evidence type="ECO:0000313" key="3">
    <source>
        <dbReference type="EMBL" id="MQL69111.1"/>
    </source>
</evidence>
<dbReference type="Pfam" id="PF02517">
    <property type="entry name" value="Rce1-like"/>
    <property type="match status" value="1"/>
</dbReference>
<feature type="domain" description="CAAX prenyl protease 2/Lysostaphin resistance protein A-like" evidence="2">
    <location>
        <begin position="58"/>
        <end position="137"/>
    </location>
</feature>
<accession>A0A843TEI6</accession>
<dbReference type="GO" id="GO:0080120">
    <property type="term" value="P:CAAX-box protein maturation"/>
    <property type="evidence" value="ECO:0007669"/>
    <property type="project" value="UniProtKB-ARBA"/>
</dbReference>
<feature type="non-terminal residue" evidence="3">
    <location>
        <position position="204"/>
    </location>
</feature>
<keyword evidence="1" id="KW-0812">Transmembrane</keyword>
<evidence type="ECO:0000259" key="2">
    <source>
        <dbReference type="Pfam" id="PF02517"/>
    </source>
</evidence>
<keyword evidence="1" id="KW-1133">Transmembrane helix</keyword>
<dbReference type="GO" id="GO:0004175">
    <property type="term" value="F:endopeptidase activity"/>
    <property type="evidence" value="ECO:0007669"/>
    <property type="project" value="UniProtKB-ARBA"/>
</dbReference>
<comment type="caution">
    <text evidence="3">The sequence shown here is derived from an EMBL/GenBank/DDBJ whole genome shotgun (WGS) entry which is preliminary data.</text>
</comment>
<proteinExistence type="predicted"/>
<dbReference type="InterPro" id="IPR003675">
    <property type="entry name" value="Rce1/LyrA-like_dom"/>
</dbReference>
<dbReference type="Proteomes" id="UP000652761">
    <property type="component" value="Unassembled WGS sequence"/>
</dbReference>